<dbReference type="InterPro" id="IPR055179">
    <property type="entry name" value="Tex-like_central_region"/>
</dbReference>
<dbReference type="InterPro" id="IPR000980">
    <property type="entry name" value="SH2"/>
</dbReference>
<dbReference type="Pfam" id="PF22706">
    <property type="entry name" value="Tex_central_region"/>
    <property type="match status" value="1"/>
</dbReference>
<sequence length="1454" mass="168111">MSQVDEKEREPVASREEDVIANGDEDKPPSDEEEGEDVFDSSDDEEGEDDADEARKVQEGFIVDDEDEDVVTGKGSKKRRKHRRAREQNDDDGRLSEDDLDLLMENAGVKRGNDQASSGKLKRLKRAGQEETKDEGSASNSREATESKLEDFFSDEEEQEQDGYDDERRSDERGSRDEEEDRKGSHGPHKGGMMDELDDFIEEDDFSDEDEETRQQRIQERKMLREQRMKQPVHVTGLSSDKIDEMYDIFGDGHDYDWALEIENEELDEGNIEDGDAVDTEGAGEGDENGGGTKPAKKKITLKDIYDLQDLKRNLLTDEDMVIRKTDIPERYQELRSGLANYSELASEDQELEKNWISDKIAVDKNFAPNYDLTEFRECVGNAIQFIVQENLEVPFIYAYRRNYISSRDADGFVLTEDDLWDIVQLDIEFHSIINKRDYVKRFYEELNVEDSVVDEYFQNQTTGSSAELNSLQDIYNYLEFKYAHEINDGLLKKTGKKHLKNSSYEKFKASSLYQAITDVGITAEQIGENVNAQHQIHVAVDHPNMTPQEVVESILNSNTADLQVFTSNTKLALDTVKKYYALEISKNTKMREKVRSDFYKYYLADVVLTSKGKREIQRGSIYEDIKYAINRTPMHFQRDPDVFLRMLEAESFNLLGVKLHMTSQAHYVEHMFQVVLETTNTSQLATEWNNFRKSAFVQAMDQIFTDISGEIKDDLSKTCEKMVTKTIRHKLMTKLDQAPYIPNPKDPKIPKVLTLTAGQGRFGSDAIIAVFVNRKSDFVRDFKIVDNPFDRNNPQKFEDTLDTIIQNCQPNVIGINGPNPKTQKLYKRLQEVVHKKQIIDNRGHTIPVVYVEDEVAIRYQSSERGNQEFPNKPPLVKYCIALARYLHSPLLEYANLTLEELGSLAIHPTQSLVPRDSLLRVLETAFVDIVNLVGVEVNKATDNPYYASALQYISGFGKRKAIDFLESLHRLNEPLLARQQLITHNILHKTIFMNSAGFLYISWNEKRQKYEDLEHDQLDNTRIHPEDYHLATKVAADALESDPDAIAEKEGQGTMSEFIDILREDTDRRSKLESLNLEQYAEDLEKNTGQRKLNNLNTIVLELLDGFEELRNDFHPLHGEEIFQSLTGETEKSFFKGCIVPVRVERFRHNDIMCITNSQVECVVNAQHHAGTQFKRPPGDIYEIGKTYPAKVVFIDYENILAEVSLLEHDIRHQYVPINFSKDPSIWDLKQELEDSEVEKKITMQEARAKRTHRVINHPYYFPFNGKQAEDYLRSKERGDFVIRQSSRGDDHLVITWKLDKDLFQHIDVQELEKENPLALGRVLVVEQQRYHDLDQIIVEYLQNKIRLLNEITSNEKFKSGNMKDVVKFVEDYSKVNPNRSVYHFCFNHNHPGWFYLMFKLNAQSKLYTWNVKLTHTGFFLVNYNYPSVIQLCNGFKTLLKSSSSRNKTASYH</sequence>
<dbReference type="FunFam" id="3.30.505.10:FF:000065">
    <property type="entry name" value="Transcription elongation factor SPT6"/>
    <property type="match status" value="1"/>
</dbReference>
<dbReference type="GO" id="GO:0034728">
    <property type="term" value="P:nucleosome organization"/>
    <property type="evidence" value="ECO:0007669"/>
    <property type="project" value="TreeGrafter"/>
</dbReference>
<evidence type="ECO:0000256" key="9">
    <source>
        <dbReference type="ARBA" id="ARBA00093389"/>
    </source>
</evidence>
<dbReference type="Gene3D" id="1.10.3500.10">
    <property type="entry name" value="Tex N-terminal region-like"/>
    <property type="match status" value="2"/>
</dbReference>
<dbReference type="InterPro" id="IPR017072">
    <property type="entry name" value="TF_Spt6"/>
</dbReference>
<feature type="domain" description="SH2" evidence="13">
    <location>
        <begin position="1260"/>
        <end position="1357"/>
    </location>
</feature>
<evidence type="ECO:0000256" key="6">
    <source>
        <dbReference type="ARBA" id="ARBA00022999"/>
    </source>
</evidence>
<comment type="subcellular location">
    <subcellularLocation>
        <location evidence="2">Chromosome</location>
    </subcellularLocation>
    <subcellularLocation>
        <location evidence="1 10">Nucleus</location>
    </subcellularLocation>
</comment>
<keyword evidence="8 10" id="KW-0539">Nucleus</keyword>
<dbReference type="InterPro" id="IPR049540">
    <property type="entry name" value="Spt6-like_S1"/>
</dbReference>
<dbReference type="Pfam" id="PF14641">
    <property type="entry name" value="HTH_44"/>
    <property type="match status" value="1"/>
</dbReference>
<dbReference type="InterPro" id="IPR010994">
    <property type="entry name" value="RuvA_2-like"/>
</dbReference>
<dbReference type="InterPro" id="IPR006641">
    <property type="entry name" value="YqgF/RNaseH-like_dom"/>
</dbReference>
<dbReference type="Pfam" id="PF14632">
    <property type="entry name" value="SPT6_acidic"/>
    <property type="match status" value="1"/>
</dbReference>
<feature type="region of interest" description="Disordered" evidence="12">
    <location>
        <begin position="1"/>
        <end position="216"/>
    </location>
</feature>
<dbReference type="GO" id="GO:0031491">
    <property type="term" value="F:nucleosome binding"/>
    <property type="evidence" value="ECO:0007669"/>
    <property type="project" value="TreeGrafter"/>
</dbReference>
<feature type="compositionally biased region" description="Acidic residues" evidence="12">
    <location>
        <begin position="31"/>
        <end position="52"/>
    </location>
</feature>
<dbReference type="Gene3D" id="1.10.10.650">
    <property type="entry name" value="RuvA domain 2-like"/>
    <property type="match status" value="1"/>
</dbReference>
<evidence type="ECO:0000256" key="11">
    <source>
        <dbReference type="PROSITE-ProRule" id="PRU00191"/>
    </source>
</evidence>
<feature type="compositionally biased region" description="Basic and acidic residues" evidence="12">
    <location>
        <begin position="127"/>
        <end position="136"/>
    </location>
</feature>
<dbReference type="Proteomes" id="UP000187013">
    <property type="component" value="Unassembled WGS sequence"/>
</dbReference>
<dbReference type="InterPro" id="IPR032706">
    <property type="entry name" value="Spt6_HHH"/>
</dbReference>
<dbReference type="InterPro" id="IPR035019">
    <property type="entry name" value="Spt6_SH2_N"/>
</dbReference>
<dbReference type="EMBL" id="BDGX01000009">
    <property type="protein sequence ID" value="GAV47972.1"/>
    <property type="molecule type" value="Genomic_DNA"/>
</dbReference>
<dbReference type="FunFam" id="1.10.10.650:FF:000007">
    <property type="entry name" value="Transcription elongation factor Spt6"/>
    <property type="match status" value="1"/>
</dbReference>
<dbReference type="InterPro" id="IPR012337">
    <property type="entry name" value="RNaseH-like_sf"/>
</dbReference>
<evidence type="ECO:0000256" key="8">
    <source>
        <dbReference type="ARBA" id="ARBA00023242"/>
    </source>
</evidence>
<evidence type="ECO:0000256" key="5">
    <source>
        <dbReference type="ARBA" id="ARBA00022454"/>
    </source>
</evidence>
<comment type="function">
    <text evidence="9">Histone H3-H4 chaperone that plays a role in maintenance of chromatin structure during RNA polymerase II transcription elongation thereby repressing transcription initiation from cryptic promoters. Mediates the reassembly of nucleosomes onto the promoters of at least a selected set of genes during repression; the nucleosome reassembly is essential for transcriptional repression. Essential for viability.</text>
</comment>
<evidence type="ECO:0000313" key="15">
    <source>
        <dbReference type="Proteomes" id="UP000187013"/>
    </source>
</evidence>
<feature type="compositionally biased region" description="Basic residues" evidence="12">
    <location>
        <begin position="75"/>
        <end position="85"/>
    </location>
</feature>
<dbReference type="PANTHER" id="PTHR10145:SF6">
    <property type="entry name" value="TRANSCRIPTION ELONGATION FACTOR SPT6"/>
    <property type="match status" value="1"/>
</dbReference>
<feature type="compositionally biased region" description="Acidic residues" evidence="12">
    <location>
        <begin position="152"/>
        <end position="165"/>
    </location>
</feature>
<dbReference type="Pfam" id="PF21710">
    <property type="entry name" value="Spt6_S1"/>
    <property type="match status" value="1"/>
</dbReference>
<evidence type="ECO:0000256" key="1">
    <source>
        <dbReference type="ARBA" id="ARBA00004123"/>
    </source>
</evidence>
<dbReference type="InterPro" id="IPR023323">
    <property type="entry name" value="Tex-like_dom_sf"/>
</dbReference>
<dbReference type="FunFam" id="1.10.150.850:FF:000001">
    <property type="entry name" value="Transcription elongation factor spt6"/>
    <property type="match status" value="1"/>
</dbReference>
<feature type="compositionally biased region" description="Acidic residues" evidence="12">
    <location>
        <begin position="195"/>
        <end position="212"/>
    </location>
</feature>
<evidence type="ECO:0000256" key="10">
    <source>
        <dbReference type="PIRNR" id="PIRNR036947"/>
    </source>
</evidence>
<dbReference type="SUPFAM" id="SSF55550">
    <property type="entry name" value="SH2 domain"/>
    <property type="match status" value="1"/>
</dbReference>
<accession>A0A1Q2ZWS7</accession>
<dbReference type="PIRSF" id="PIRSF036947">
    <property type="entry name" value="Spt6"/>
    <property type="match status" value="1"/>
</dbReference>
<dbReference type="InterPro" id="IPR028231">
    <property type="entry name" value="Spt6_YqgF"/>
</dbReference>
<dbReference type="SUPFAM" id="SSF53098">
    <property type="entry name" value="Ribonuclease H-like"/>
    <property type="match status" value="1"/>
</dbReference>
<dbReference type="Gene3D" id="1.10.150.850">
    <property type="entry name" value="Spt6, helix-hairpin-helix domain"/>
    <property type="match status" value="1"/>
</dbReference>
<keyword evidence="5" id="KW-0158">Chromosome</keyword>
<comment type="function">
    <text evidence="10">Plays a role in maintenance of chromatin structure during RNA polymerase II transcription elongation thereby repressing transcription initiation from cryptic promoters. Mediates the reassembly of nucleosomes onto the promoters of at least a selected set of genes during repression; the nucleosome reassembly is essential for transcriptional repression.</text>
</comment>
<dbReference type="GO" id="GO:0140673">
    <property type="term" value="P:transcription elongation-coupled chromatin remodeling"/>
    <property type="evidence" value="ECO:0007669"/>
    <property type="project" value="InterPro"/>
</dbReference>
<dbReference type="Pfam" id="PF14633">
    <property type="entry name" value="SH2_2"/>
    <property type="match status" value="1"/>
</dbReference>
<evidence type="ECO:0000259" key="13">
    <source>
        <dbReference type="PROSITE" id="PS50001"/>
    </source>
</evidence>
<feature type="compositionally biased region" description="Basic and acidic residues" evidence="12">
    <location>
        <begin position="86"/>
        <end position="97"/>
    </location>
</feature>
<dbReference type="Pfam" id="PF14635">
    <property type="entry name" value="HHH_7"/>
    <property type="match status" value="1"/>
</dbReference>
<dbReference type="GO" id="GO:0003677">
    <property type="term" value="F:DNA binding"/>
    <property type="evidence" value="ECO:0007669"/>
    <property type="project" value="InterPro"/>
</dbReference>
<dbReference type="InterPro" id="IPR035420">
    <property type="entry name" value="Spt6_SH2"/>
</dbReference>
<evidence type="ECO:0000256" key="12">
    <source>
        <dbReference type="SAM" id="MobiDB-lite"/>
    </source>
</evidence>
<gene>
    <name evidence="14" type="ORF">ZYGR_0I02680</name>
</gene>
<dbReference type="InterPro" id="IPR042066">
    <property type="entry name" value="Spt6_death-like"/>
</dbReference>
<dbReference type="PANTHER" id="PTHR10145">
    <property type="entry name" value="TRANSCRIPTION ELONGATION FACTOR SPT6"/>
    <property type="match status" value="1"/>
</dbReference>
<evidence type="ECO:0000313" key="14">
    <source>
        <dbReference type="EMBL" id="GAV47972.1"/>
    </source>
</evidence>
<dbReference type="GO" id="GO:0042393">
    <property type="term" value="F:histone binding"/>
    <property type="evidence" value="ECO:0007669"/>
    <property type="project" value="TreeGrafter"/>
</dbReference>
<dbReference type="CDD" id="cd09928">
    <property type="entry name" value="SH2_Cterm_SPT6_like"/>
    <property type="match status" value="1"/>
</dbReference>
<proteinExistence type="inferred from homology"/>
<evidence type="ECO:0000256" key="2">
    <source>
        <dbReference type="ARBA" id="ARBA00004286"/>
    </source>
</evidence>
<organism evidence="14 15">
    <name type="scientific">Zygosaccharomyces rouxii</name>
    <dbReference type="NCBI Taxonomy" id="4956"/>
    <lineage>
        <taxon>Eukaryota</taxon>
        <taxon>Fungi</taxon>
        <taxon>Dikarya</taxon>
        <taxon>Ascomycota</taxon>
        <taxon>Saccharomycotina</taxon>
        <taxon>Saccharomycetes</taxon>
        <taxon>Saccharomycetales</taxon>
        <taxon>Saccharomycetaceae</taxon>
        <taxon>Zygosaccharomyces</taxon>
    </lineage>
</organism>
<dbReference type="SUPFAM" id="SSF47781">
    <property type="entry name" value="RuvA domain 2-like"/>
    <property type="match status" value="1"/>
</dbReference>
<name>A0A1Q2ZWS7_ZYGRO</name>
<dbReference type="InterPro" id="IPR035018">
    <property type="entry name" value="Spt6_SH2_C"/>
</dbReference>
<dbReference type="InterPro" id="IPR023319">
    <property type="entry name" value="Tex-like_HTH_dom_sf"/>
</dbReference>
<feature type="compositionally biased region" description="Basic and acidic residues" evidence="12">
    <location>
        <begin position="1"/>
        <end position="30"/>
    </location>
</feature>
<dbReference type="GO" id="GO:0005694">
    <property type="term" value="C:chromosome"/>
    <property type="evidence" value="ECO:0007669"/>
    <property type="project" value="UniProtKB-SubCell"/>
</dbReference>
<dbReference type="InterPro" id="IPR028083">
    <property type="entry name" value="Spt6_acidic_N_dom"/>
</dbReference>
<feature type="compositionally biased region" description="Basic and acidic residues" evidence="12">
    <location>
        <begin position="166"/>
        <end position="184"/>
    </location>
</feature>
<dbReference type="Gene3D" id="3.30.505.10">
    <property type="entry name" value="SH2 domain"/>
    <property type="match status" value="2"/>
</dbReference>
<dbReference type="Pfam" id="PF14639">
    <property type="entry name" value="YqgF"/>
    <property type="match status" value="1"/>
</dbReference>
<dbReference type="SMART" id="SM00732">
    <property type="entry name" value="YqgFc"/>
    <property type="match status" value="1"/>
</dbReference>
<dbReference type="FunFam" id="3.30.505.10:FF:000056">
    <property type="entry name" value="Transcription elongation factor Spt6"/>
    <property type="match status" value="1"/>
</dbReference>
<reference evidence="14 15" key="1">
    <citation type="submission" date="2016-08" db="EMBL/GenBank/DDBJ databases">
        <title>Draft genome sequence of allopolyploid Zygosaccharomyces rouxii.</title>
        <authorList>
            <person name="Watanabe J."/>
            <person name="Uehara K."/>
            <person name="Mogi Y."/>
            <person name="Tsukioka Y."/>
        </authorList>
    </citation>
    <scope>NUCLEOTIDE SEQUENCE [LARGE SCALE GENOMIC DNA]</scope>
    <source>
        <strain evidence="14 15">NBRC 110957</strain>
    </source>
</reference>
<dbReference type="SMART" id="SM00252">
    <property type="entry name" value="SH2"/>
    <property type="match status" value="1"/>
</dbReference>
<feature type="compositionally biased region" description="Acidic residues" evidence="12">
    <location>
        <begin position="269"/>
        <end position="288"/>
    </location>
</feature>
<evidence type="ECO:0000256" key="7">
    <source>
        <dbReference type="ARBA" id="ARBA00023163"/>
    </source>
</evidence>
<dbReference type="CDD" id="cd09918">
    <property type="entry name" value="SH2_Nterm_SPT6_like"/>
    <property type="match status" value="1"/>
</dbReference>
<dbReference type="Gene3D" id="1.10.10.2740">
    <property type="entry name" value="Spt6, Death-like domain"/>
    <property type="match status" value="1"/>
</dbReference>
<keyword evidence="6 11" id="KW-0727">SH2 domain</keyword>
<dbReference type="InterPro" id="IPR028088">
    <property type="entry name" value="Spt6_HTH_DNA-bd_dom"/>
</dbReference>
<dbReference type="OrthoDB" id="995477at2759"/>
<keyword evidence="7 10" id="KW-0804">Transcription</keyword>
<dbReference type="InterPro" id="IPR037027">
    <property type="entry name" value="YqgF/RNaseH-like_dom_sf"/>
</dbReference>
<dbReference type="FunFam" id="1.10.10.2740:FF:000002">
    <property type="entry name" value="Transcription elongation factor Spt6"/>
    <property type="match status" value="1"/>
</dbReference>
<feature type="region of interest" description="Disordered" evidence="12">
    <location>
        <begin position="269"/>
        <end position="296"/>
    </location>
</feature>
<dbReference type="eggNOG" id="KOG1856">
    <property type="taxonomic scope" value="Eukaryota"/>
</dbReference>
<dbReference type="PROSITE" id="PS50001">
    <property type="entry name" value="SH2"/>
    <property type="match status" value="1"/>
</dbReference>
<evidence type="ECO:0000256" key="4">
    <source>
        <dbReference type="ARBA" id="ARBA00020248"/>
    </source>
</evidence>
<dbReference type="SUPFAM" id="SSF158832">
    <property type="entry name" value="Tex N-terminal region-like"/>
    <property type="match status" value="1"/>
</dbReference>
<protein>
    <recommendedName>
        <fullName evidence="4 10">Transcription elongation factor Spt6</fullName>
    </recommendedName>
</protein>
<dbReference type="GO" id="GO:0008023">
    <property type="term" value="C:transcription elongation factor complex"/>
    <property type="evidence" value="ECO:0007669"/>
    <property type="project" value="TreeGrafter"/>
</dbReference>
<evidence type="ECO:0000256" key="3">
    <source>
        <dbReference type="ARBA" id="ARBA00009253"/>
    </source>
</evidence>
<dbReference type="Gene3D" id="3.30.420.140">
    <property type="entry name" value="YqgF/RNase H-like domain"/>
    <property type="match status" value="1"/>
</dbReference>
<dbReference type="InterPro" id="IPR036860">
    <property type="entry name" value="SH2_dom_sf"/>
</dbReference>
<comment type="caution">
    <text evidence="14">The sequence shown here is derived from an EMBL/GenBank/DDBJ whole genome shotgun (WGS) entry which is preliminary data.</text>
</comment>
<comment type="similarity">
    <text evidence="3 10">Belongs to the SPT6 family.</text>
</comment>